<dbReference type="GO" id="GO:0019646">
    <property type="term" value="P:aerobic electron transport chain"/>
    <property type="evidence" value="ECO:0007669"/>
    <property type="project" value="TreeGrafter"/>
</dbReference>
<sequence>MSTPTQTHHDHGHDASHEEHGSLKSYIIGFILSIVLTIIPLLIVFKANMGKTATIITIMLAAVVQLLVQLFFFMHIREGEKPRYNVMTLILGLFIVVVIVGGSMWIMSFNSMVQ</sequence>
<keyword evidence="6" id="KW-0249">Electron transport</keyword>
<dbReference type="AlphaFoldDB" id="A0A3G9JFI9"/>
<evidence type="ECO:0000256" key="1">
    <source>
        <dbReference type="ARBA" id="ARBA00004651"/>
    </source>
</evidence>
<dbReference type="GO" id="GO:0015990">
    <property type="term" value="P:electron transport coupled proton transport"/>
    <property type="evidence" value="ECO:0007669"/>
    <property type="project" value="InterPro"/>
</dbReference>
<dbReference type="GO" id="GO:0005886">
    <property type="term" value="C:plasma membrane"/>
    <property type="evidence" value="ECO:0007669"/>
    <property type="project" value="UniProtKB-SubCell"/>
</dbReference>
<dbReference type="PANTHER" id="PTHR36835:SF1">
    <property type="entry name" value="CYTOCHROME BO(3) UBIQUINOL OXIDASE SUBUNIT 4"/>
    <property type="match status" value="1"/>
</dbReference>
<name>A0A3G9JFI9_9BACL</name>
<keyword evidence="8" id="KW-0560">Oxidoreductase</keyword>
<comment type="subcellular location">
    <subcellularLocation>
        <location evidence="1">Cell membrane</location>
        <topology evidence="1">Multi-pass membrane protein</topology>
    </subcellularLocation>
</comment>
<dbReference type="GO" id="GO:0015078">
    <property type="term" value="F:proton transmembrane transporter activity"/>
    <property type="evidence" value="ECO:0007669"/>
    <property type="project" value="TreeGrafter"/>
</dbReference>
<evidence type="ECO:0000256" key="2">
    <source>
        <dbReference type="ARBA" id="ARBA00008079"/>
    </source>
</evidence>
<dbReference type="Proteomes" id="UP000275368">
    <property type="component" value="Chromosome"/>
</dbReference>
<evidence type="ECO:0000256" key="5">
    <source>
        <dbReference type="ARBA" id="ARBA00022692"/>
    </source>
</evidence>
<evidence type="ECO:0000256" key="9">
    <source>
        <dbReference type="ARBA" id="ARBA00023136"/>
    </source>
</evidence>
<dbReference type="InterPro" id="IPR050968">
    <property type="entry name" value="Cytochrome_c_oxidase_bac_sub4"/>
</dbReference>
<evidence type="ECO:0000256" key="8">
    <source>
        <dbReference type="ARBA" id="ARBA00023002"/>
    </source>
</evidence>
<dbReference type="RefSeq" id="WP_125665028.1">
    <property type="nucleotide sequence ID" value="NZ_AP019308.1"/>
</dbReference>
<dbReference type="EMBL" id="AP019308">
    <property type="protein sequence ID" value="BBH24671.1"/>
    <property type="molecule type" value="Genomic_DNA"/>
</dbReference>
<accession>A0A3G9JFI9</accession>
<dbReference type="Pfam" id="PF03626">
    <property type="entry name" value="COX4_pro"/>
    <property type="match status" value="1"/>
</dbReference>
<keyword evidence="9" id="KW-0472">Membrane</keyword>
<dbReference type="OrthoDB" id="2375888at2"/>
<proteinExistence type="inferred from homology"/>
<dbReference type="GO" id="GO:0009319">
    <property type="term" value="C:cytochrome o ubiquinol oxidase complex"/>
    <property type="evidence" value="ECO:0007669"/>
    <property type="project" value="TreeGrafter"/>
</dbReference>
<keyword evidence="3" id="KW-0813">Transport</keyword>
<evidence type="ECO:0000256" key="7">
    <source>
        <dbReference type="ARBA" id="ARBA00022989"/>
    </source>
</evidence>
<protein>
    <submittedName>
        <fullName evidence="10">Cytochrome o ubiquinol oxidase subunit IV</fullName>
    </submittedName>
</protein>
<comment type="similarity">
    <text evidence="2">Belongs to the cytochrome c oxidase bacterial subunit 4 family.</text>
</comment>
<keyword evidence="11" id="KW-1185">Reference proteome</keyword>
<dbReference type="GO" id="GO:0009486">
    <property type="term" value="F:cytochrome bo3 ubiquinol oxidase activity"/>
    <property type="evidence" value="ECO:0007669"/>
    <property type="project" value="InterPro"/>
</dbReference>
<reference evidence="10 11" key="1">
    <citation type="submission" date="2018-11" db="EMBL/GenBank/DDBJ databases">
        <title>Complete genome sequence of Paenibacillus baekrokdamisoli strain KCTC 33723.</title>
        <authorList>
            <person name="Kang S.W."/>
            <person name="Lee K.C."/>
            <person name="Kim K.K."/>
            <person name="Kim J.S."/>
            <person name="Kim D.S."/>
            <person name="Ko S.H."/>
            <person name="Yang S.H."/>
            <person name="Lee J.S."/>
        </authorList>
    </citation>
    <scope>NUCLEOTIDE SEQUENCE [LARGE SCALE GENOMIC DNA]</scope>
    <source>
        <strain evidence="10 11">KCTC 33723</strain>
    </source>
</reference>
<evidence type="ECO:0000256" key="6">
    <source>
        <dbReference type="ARBA" id="ARBA00022982"/>
    </source>
</evidence>
<dbReference type="InterPro" id="IPR014210">
    <property type="entry name" value="Cyt_o_ubiqinol_oxidase_su4"/>
</dbReference>
<evidence type="ECO:0000256" key="4">
    <source>
        <dbReference type="ARBA" id="ARBA00022475"/>
    </source>
</evidence>
<keyword evidence="4" id="KW-1003">Cell membrane</keyword>
<dbReference type="NCBIfam" id="TIGR02847">
    <property type="entry name" value="CyoD"/>
    <property type="match status" value="1"/>
</dbReference>
<keyword evidence="7" id="KW-1133">Transmembrane helix</keyword>
<keyword evidence="5" id="KW-0812">Transmembrane</keyword>
<dbReference type="PANTHER" id="PTHR36835">
    <property type="entry name" value="CYTOCHROME BO(3) UBIQUINOL OXIDASE SUBUNIT 4"/>
    <property type="match status" value="1"/>
</dbReference>
<evidence type="ECO:0000256" key="3">
    <source>
        <dbReference type="ARBA" id="ARBA00022448"/>
    </source>
</evidence>
<evidence type="ECO:0000313" key="10">
    <source>
        <dbReference type="EMBL" id="BBH24671.1"/>
    </source>
</evidence>
<organism evidence="10 11">
    <name type="scientific">Paenibacillus baekrokdamisoli</name>
    <dbReference type="NCBI Taxonomy" id="1712516"/>
    <lineage>
        <taxon>Bacteria</taxon>
        <taxon>Bacillati</taxon>
        <taxon>Bacillota</taxon>
        <taxon>Bacilli</taxon>
        <taxon>Bacillales</taxon>
        <taxon>Paenibacillaceae</taxon>
        <taxon>Paenibacillus</taxon>
    </lineage>
</organism>
<dbReference type="InterPro" id="IPR005171">
    <property type="entry name" value="Cyt_c_oxidase_su4_prok"/>
</dbReference>
<evidence type="ECO:0000313" key="11">
    <source>
        <dbReference type="Proteomes" id="UP000275368"/>
    </source>
</evidence>
<dbReference type="KEGG" id="pbk:Back11_60160"/>
<gene>
    <name evidence="10" type="primary">cyoD_2</name>
    <name evidence="10" type="ORF">Back11_60160</name>
</gene>